<dbReference type="OrthoDB" id="9791132at2"/>
<feature type="binding site" evidence="8">
    <location>
        <position position="279"/>
    </location>
    <ligand>
        <name>substrate</name>
    </ligand>
</feature>
<gene>
    <name evidence="11" type="ORF">HMPREF9156_00276</name>
</gene>
<evidence type="ECO:0000256" key="6">
    <source>
        <dbReference type="ARBA" id="ARBA00023316"/>
    </source>
</evidence>
<dbReference type="GO" id="GO:0009252">
    <property type="term" value="P:peptidoglycan biosynthetic process"/>
    <property type="evidence" value="ECO:0007669"/>
    <property type="project" value="UniProtKB-KW"/>
</dbReference>
<dbReference type="InterPro" id="IPR001967">
    <property type="entry name" value="Peptidase_S11_N"/>
</dbReference>
<dbReference type="SUPFAM" id="SSF56601">
    <property type="entry name" value="beta-lactamase/transpeptidase-like"/>
    <property type="match status" value="1"/>
</dbReference>
<evidence type="ECO:0000259" key="10">
    <source>
        <dbReference type="Pfam" id="PF00768"/>
    </source>
</evidence>
<accession>J0LNY4</accession>
<evidence type="ECO:0000313" key="12">
    <source>
        <dbReference type="Proteomes" id="UP000006415"/>
    </source>
</evidence>
<dbReference type="Pfam" id="PF00768">
    <property type="entry name" value="Peptidase_S11"/>
    <property type="match status" value="1"/>
</dbReference>
<evidence type="ECO:0000256" key="1">
    <source>
        <dbReference type="ARBA" id="ARBA00007164"/>
    </source>
</evidence>
<evidence type="ECO:0000313" key="11">
    <source>
        <dbReference type="EMBL" id="EJD65512.1"/>
    </source>
</evidence>
<evidence type="ECO:0000256" key="9">
    <source>
        <dbReference type="RuleBase" id="RU004016"/>
    </source>
</evidence>
<comment type="caution">
    <text evidence="11">The sequence shown here is derived from an EMBL/GenBank/DDBJ whole genome shotgun (WGS) entry which is preliminary data.</text>
</comment>
<dbReference type="GO" id="GO:0009002">
    <property type="term" value="F:serine-type D-Ala-D-Ala carboxypeptidase activity"/>
    <property type="evidence" value="ECO:0007669"/>
    <property type="project" value="InterPro"/>
</dbReference>
<sequence>MANNNPAGIPIIGVTTIMKRFAAVILSVAAVLFAVCFVDNAQAAYADNTGAGQEAVQGTAVRKPVRIGASHAYAVEYSTGRILYDQDGTKPAGIASMTKIITLYLVYKAIAQGGLTWDTRIHISDYSYRLSRNWETTTVPMDKRDYTVKQLVTAAFTRSANSAAVSLAEKIAGSEPKFVDQMKTLLKGWGITDARLYNSSGLNNSYLGDNIYPGSSHDAENMMSARSIAIATWHFMHDYPDVLEMTKNGTAEFDGMSLKSTNHMLPGQEDEYSGVDGFKTGTTQIAGECFTATAVRNGMRVIAVVQHADQPQQTASEGRFAAMKDLLDYCFADFSLIVAVKKDESYNGSYVAVDGGMEHRAKAVAVRDFTVCLSAQERKLLSSAGKASSAQQTGKKAGILLFEPLKGTVAAPVAKGMKLGTVSASNAQGYLGTAGIPSVDMVAEKGISQQQHDWWGTATRAVSRWWGSVVQTVSGWWDSFTRWVSSVWRR</sequence>
<proteinExistence type="inferred from homology"/>
<evidence type="ECO:0000256" key="5">
    <source>
        <dbReference type="ARBA" id="ARBA00022984"/>
    </source>
</evidence>
<dbReference type="GO" id="GO:0008360">
    <property type="term" value="P:regulation of cell shape"/>
    <property type="evidence" value="ECO:0007669"/>
    <property type="project" value="UniProtKB-KW"/>
</dbReference>
<keyword evidence="5" id="KW-0573">Peptidoglycan synthesis</keyword>
<keyword evidence="2" id="KW-0732">Signal</keyword>
<dbReference type="eggNOG" id="COG1686">
    <property type="taxonomic scope" value="Bacteria"/>
</dbReference>
<protein>
    <recommendedName>
        <fullName evidence="10">Peptidase S11 D-alanyl-D-alanine carboxypeptidase A N-terminal domain-containing protein</fullName>
    </recommendedName>
</protein>
<evidence type="ECO:0000256" key="3">
    <source>
        <dbReference type="ARBA" id="ARBA00022801"/>
    </source>
</evidence>
<feature type="active site" evidence="7">
    <location>
        <position position="159"/>
    </location>
</feature>
<dbReference type="Gene3D" id="2.60.410.10">
    <property type="entry name" value="D-Ala-D-Ala carboxypeptidase, C-terminal domain"/>
    <property type="match status" value="1"/>
</dbReference>
<keyword evidence="6" id="KW-0961">Cell wall biogenesis/degradation</keyword>
<dbReference type="EMBL" id="AGZS01000001">
    <property type="protein sequence ID" value="EJD65512.1"/>
    <property type="molecule type" value="Genomic_DNA"/>
</dbReference>
<dbReference type="Proteomes" id="UP000006415">
    <property type="component" value="Unassembled WGS sequence"/>
</dbReference>
<reference evidence="11 12" key="1">
    <citation type="submission" date="2012-01" db="EMBL/GenBank/DDBJ databases">
        <title>The Genome Sequence of Scardovia wiggsiae F0424.</title>
        <authorList>
            <consortium name="The Broad Institute Genome Sequencing Platform"/>
            <person name="Earl A."/>
            <person name="Ward D."/>
            <person name="Feldgarden M."/>
            <person name="Gevers D."/>
            <person name="Izard J."/>
            <person name="Ganesan A."/>
            <person name="Baranova O.V."/>
            <person name="Blanton J.M."/>
            <person name="Tanner A.C."/>
            <person name="Mathney J."/>
            <person name="Dewhirst F.E."/>
            <person name="Young S.K."/>
            <person name="Zeng Q."/>
            <person name="Gargeya S."/>
            <person name="Fitzgerald M."/>
            <person name="Haas B."/>
            <person name="Abouelleil A."/>
            <person name="Alvarado L."/>
            <person name="Arachchi H.M."/>
            <person name="Berlin A."/>
            <person name="Chapman S.B."/>
            <person name="Gearin G."/>
            <person name="Goldberg J."/>
            <person name="Griggs A."/>
            <person name="Gujja S."/>
            <person name="Hansen M."/>
            <person name="Heiman D."/>
            <person name="Howarth C."/>
            <person name="Larimer J."/>
            <person name="Lui A."/>
            <person name="MacDonald P.J.P."/>
            <person name="McCowen C."/>
            <person name="Montmayeur A."/>
            <person name="Murphy C."/>
            <person name="Neiman D."/>
            <person name="Pearson M."/>
            <person name="Priest M."/>
            <person name="Roberts A."/>
            <person name="Saif S."/>
            <person name="Shea T."/>
            <person name="Sisk P."/>
            <person name="Stolte C."/>
            <person name="Sykes S."/>
            <person name="Wortman J."/>
            <person name="Nusbaum C."/>
            <person name="Birren B."/>
        </authorList>
    </citation>
    <scope>NUCLEOTIDE SEQUENCE [LARGE SCALE GENOMIC DNA]</scope>
    <source>
        <strain evidence="11 12">F0424</strain>
    </source>
</reference>
<dbReference type="PRINTS" id="PR00725">
    <property type="entry name" value="DADACBPTASE1"/>
</dbReference>
<evidence type="ECO:0000256" key="7">
    <source>
        <dbReference type="PIRSR" id="PIRSR618044-1"/>
    </source>
</evidence>
<dbReference type="InterPro" id="IPR018044">
    <property type="entry name" value="Peptidase_S11"/>
</dbReference>
<evidence type="ECO:0000256" key="2">
    <source>
        <dbReference type="ARBA" id="ARBA00022729"/>
    </source>
</evidence>
<dbReference type="Gene3D" id="3.40.710.10">
    <property type="entry name" value="DD-peptidase/beta-lactamase superfamily"/>
    <property type="match status" value="1"/>
</dbReference>
<evidence type="ECO:0000256" key="4">
    <source>
        <dbReference type="ARBA" id="ARBA00022960"/>
    </source>
</evidence>
<dbReference type="InterPro" id="IPR037167">
    <property type="entry name" value="Peptidase_S11_C_sf"/>
</dbReference>
<dbReference type="AlphaFoldDB" id="J0LNY4"/>
<keyword evidence="12" id="KW-1185">Reference proteome</keyword>
<dbReference type="InterPro" id="IPR012338">
    <property type="entry name" value="Beta-lactam/transpept-like"/>
</dbReference>
<keyword evidence="3" id="KW-0378">Hydrolase</keyword>
<dbReference type="HOGENOM" id="CLU_027070_8_2_11"/>
<evidence type="ECO:0000256" key="8">
    <source>
        <dbReference type="PIRSR" id="PIRSR618044-2"/>
    </source>
</evidence>
<dbReference type="PANTHER" id="PTHR21581">
    <property type="entry name" value="D-ALANYL-D-ALANINE CARBOXYPEPTIDASE"/>
    <property type="match status" value="1"/>
</dbReference>
<feature type="active site" description="Acyl-ester intermediate" evidence="7">
    <location>
        <position position="96"/>
    </location>
</feature>
<name>J0LNY4_9BIFI</name>
<comment type="similarity">
    <text evidence="1 9">Belongs to the peptidase S11 family.</text>
</comment>
<feature type="domain" description="Peptidase S11 D-alanyl-D-alanine carboxypeptidase A N-terminal" evidence="10">
    <location>
        <begin position="61"/>
        <end position="309"/>
    </location>
</feature>
<dbReference type="GO" id="GO:0006508">
    <property type="term" value="P:proteolysis"/>
    <property type="evidence" value="ECO:0007669"/>
    <property type="project" value="InterPro"/>
</dbReference>
<feature type="active site" description="Proton acceptor" evidence="7">
    <location>
        <position position="99"/>
    </location>
</feature>
<dbReference type="RefSeq" id="WP_007147344.1">
    <property type="nucleotide sequence ID" value="NZ_AKCI01000001.1"/>
</dbReference>
<dbReference type="GO" id="GO:0071555">
    <property type="term" value="P:cell wall organization"/>
    <property type="evidence" value="ECO:0007669"/>
    <property type="project" value="UniProtKB-KW"/>
</dbReference>
<dbReference type="MEROPS" id="S11.006"/>
<dbReference type="STRING" id="857290.HMPREF9156_00276"/>
<dbReference type="PANTHER" id="PTHR21581:SF11">
    <property type="entry name" value="D-ALANYL-D-ALANINE CARBOXYPEPTIDASE DACA"/>
    <property type="match status" value="1"/>
</dbReference>
<organism evidence="11 12">
    <name type="scientific">Scardovia wiggsiae F0424</name>
    <dbReference type="NCBI Taxonomy" id="857290"/>
    <lineage>
        <taxon>Bacteria</taxon>
        <taxon>Bacillati</taxon>
        <taxon>Actinomycetota</taxon>
        <taxon>Actinomycetes</taxon>
        <taxon>Bifidobacteriales</taxon>
        <taxon>Bifidobacteriaceae</taxon>
        <taxon>Scardovia</taxon>
    </lineage>
</organism>
<keyword evidence="4" id="KW-0133">Cell shape</keyword>